<dbReference type="Pfam" id="PF00069">
    <property type="entry name" value="Pkinase"/>
    <property type="match status" value="1"/>
</dbReference>
<dbReference type="SUPFAM" id="SSF56112">
    <property type="entry name" value="Protein kinase-like (PK-like)"/>
    <property type="match status" value="1"/>
</dbReference>
<reference evidence="3" key="2">
    <citation type="submission" date="2015-01" db="EMBL/GenBank/DDBJ databases">
        <title>Evolutionary Origins and Diversification of the Mycorrhizal Mutualists.</title>
        <authorList>
            <consortium name="DOE Joint Genome Institute"/>
            <consortium name="Mycorrhizal Genomics Consortium"/>
            <person name="Kohler A."/>
            <person name="Kuo A."/>
            <person name="Nagy L.G."/>
            <person name="Floudas D."/>
            <person name="Copeland A."/>
            <person name="Barry K.W."/>
            <person name="Cichocki N."/>
            <person name="Veneault-Fourrey C."/>
            <person name="LaButti K."/>
            <person name="Lindquist E.A."/>
            <person name="Lipzen A."/>
            <person name="Lundell T."/>
            <person name="Morin E."/>
            <person name="Murat C."/>
            <person name="Riley R."/>
            <person name="Ohm R."/>
            <person name="Sun H."/>
            <person name="Tunlid A."/>
            <person name="Henrissat B."/>
            <person name="Grigoriev I.V."/>
            <person name="Hibbett D.S."/>
            <person name="Martin F."/>
        </authorList>
    </citation>
    <scope>NUCLEOTIDE SEQUENCE [LARGE SCALE GENOMIC DNA]</scope>
    <source>
        <strain evidence="3">MUT 4182</strain>
    </source>
</reference>
<dbReference type="AlphaFoldDB" id="A0A0C3PZT5"/>
<dbReference type="Proteomes" id="UP000054248">
    <property type="component" value="Unassembled WGS sequence"/>
</dbReference>
<gene>
    <name evidence="2" type="ORF">M407DRAFT_48132</name>
</gene>
<dbReference type="STRING" id="1051891.A0A0C3PZT5"/>
<evidence type="ECO:0000313" key="2">
    <source>
        <dbReference type="EMBL" id="KIO15466.1"/>
    </source>
</evidence>
<dbReference type="GO" id="GO:0005524">
    <property type="term" value="F:ATP binding"/>
    <property type="evidence" value="ECO:0007669"/>
    <property type="project" value="InterPro"/>
</dbReference>
<feature type="domain" description="Protein kinase" evidence="1">
    <location>
        <begin position="1"/>
        <end position="50"/>
    </location>
</feature>
<protein>
    <recommendedName>
        <fullName evidence="1">Protein kinase domain-containing protein</fullName>
    </recommendedName>
</protein>
<dbReference type="Gene3D" id="1.10.510.10">
    <property type="entry name" value="Transferase(Phosphotransferase) domain 1"/>
    <property type="match status" value="1"/>
</dbReference>
<name>A0A0C3PZT5_9AGAM</name>
<dbReference type="OrthoDB" id="346907at2759"/>
<organism evidence="2 3">
    <name type="scientific">Tulasnella calospora MUT 4182</name>
    <dbReference type="NCBI Taxonomy" id="1051891"/>
    <lineage>
        <taxon>Eukaryota</taxon>
        <taxon>Fungi</taxon>
        <taxon>Dikarya</taxon>
        <taxon>Basidiomycota</taxon>
        <taxon>Agaricomycotina</taxon>
        <taxon>Agaricomycetes</taxon>
        <taxon>Cantharellales</taxon>
        <taxon>Tulasnellaceae</taxon>
        <taxon>Tulasnella</taxon>
    </lineage>
</organism>
<accession>A0A0C3PZT5</accession>
<dbReference type="HOGENOM" id="CLU_206230_0_0_1"/>
<feature type="non-terminal residue" evidence="2">
    <location>
        <position position="1"/>
    </location>
</feature>
<proteinExistence type="predicted"/>
<reference evidence="2 3" key="1">
    <citation type="submission" date="2014-04" db="EMBL/GenBank/DDBJ databases">
        <authorList>
            <consortium name="DOE Joint Genome Institute"/>
            <person name="Kuo A."/>
            <person name="Girlanda M."/>
            <person name="Perotto S."/>
            <person name="Kohler A."/>
            <person name="Nagy L.G."/>
            <person name="Floudas D."/>
            <person name="Copeland A."/>
            <person name="Barry K.W."/>
            <person name="Cichocki N."/>
            <person name="Veneault-Fourrey C."/>
            <person name="LaButti K."/>
            <person name="Lindquist E.A."/>
            <person name="Lipzen A."/>
            <person name="Lundell T."/>
            <person name="Morin E."/>
            <person name="Murat C."/>
            <person name="Sun H."/>
            <person name="Tunlid A."/>
            <person name="Henrissat B."/>
            <person name="Grigoriev I.V."/>
            <person name="Hibbett D.S."/>
            <person name="Martin F."/>
            <person name="Nordberg H.P."/>
            <person name="Cantor M.N."/>
            <person name="Hua S.X."/>
        </authorList>
    </citation>
    <scope>NUCLEOTIDE SEQUENCE [LARGE SCALE GENOMIC DNA]</scope>
    <source>
        <strain evidence="2 3">MUT 4182</strain>
    </source>
</reference>
<feature type="non-terminal residue" evidence="2">
    <location>
        <position position="50"/>
    </location>
</feature>
<dbReference type="PROSITE" id="PS50011">
    <property type="entry name" value="PROTEIN_KINASE_DOM"/>
    <property type="match status" value="1"/>
</dbReference>
<dbReference type="InterPro" id="IPR011009">
    <property type="entry name" value="Kinase-like_dom_sf"/>
</dbReference>
<evidence type="ECO:0000313" key="3">
    <source>
        <dbReference type="Proteomes" id="UP000054248"/>
    </source>
</evidence>
<evidence type="ECO:0000259" key="1">
    <source>
        <dbReference type="PROSITE" id="PS50011"/>
    </source>
</evidence>
<dbReference type="GO" id="GO:0004672">
    <property type="term" value="F:protein kinase activity"/>
    <property type="evidence" value="ECO:0007669"/>
    <property type="project" value="InterPro"/>
</dbReference>
<keyword evidence="3" id="KW-1185">Reference proteome</keyword>
<dbReference type="InterPro" id="IPR000719">
    <property type="entry name" value="Prot_kinase_dom"/>
</dbReference>
<sequence>IYQTACGLEHLHSQTPPICHADVKPENVPINDLCEAVLSDFGLGRVFRDL</sequence>
<dbReference type="EMBL" id="KN824046">
    <property type="protein sequence ID" value="KIO15466.1"/>
    <property type="molecule type" value="Genomic_DNA"/>
</dbReference>